<accession>A0A8J7U3V9</accession>
<proteinExistence type="predicted"/>
<dbReference type="EMBL" id="JAFREP010000020">
    <property type="protein sequence ID" value="MBO1320853.1"/>
    <property type="molecule type" value="Genomic_DNA"/>
</dbReference>
<protein>
    <submittedName>
        <fullName evidence="4">DUF4114 domain-containing protein</fullName>
    </submittedName>
</protein>
<dbReference type="InterPro" id="IPR028974">
    <property type="entry name" value="TSP_type-3_rpt"/>
</dbReference>
<evidence type="ECO:0000259" key="3">
    <source>
        <dbReference type="Pfam" id="PF13448"/>
    </source>
</evidence>
<dbReference type="RefSeq" id="WP_207860828.1">
    <property type="nucleotide sequence ID" value="NZ_JAFREP010000020.1"/>
</dbReference>
<evidence type="ECO:0000313" key="5">
    <source>
        <dbReference type="Proteomes" id="UP000664417"/>
    </source>
</evidence>
<name>A0A8J7U3V9_9BACT</name>
<dbReference type="Pfam" id="PF13448">
    <property type="entry name" value="DUF4114"/>
    <property type="match status" value="1"/>
</dbReference>
<feature type="signal peptide" evidence="2">
    <location>
        <begin position="1"/>
        <end position="22"/>
    </location>
</feature>
<keyword evidence="2" id="KW-0732">Signal</keyword>
<organism evidence="4 5">
    <name type="scientific">Acanthopleuribacter pedis</name>
    <dbReference type="NCBI Taxonomy" id="442870"/>
    <lineage>
        <taxon>Bacteria</taxon>
        <taxon>Pseudomonadati</taxon>
        <taxon>Acidobacteriota</taxon>
        <taxon>Holophagae</taxon>
        <taxon>Acanthopleuribacterales</taxon>
        <taxon>Acanthopleuribacteraceae</taxon>
        <taxon>Acanthopleuribacter</taxon>
    </lineage>
</organism>
<keyword evidence="5" id="KW-1185">Reference proteome</keyword>
<dbReference type="SUPFAM" id="SSF103647">
    <property type="entry name" value="TSP type-3 repeat"/>
    <property type="match status" value="1"/>
</dbReference>
<comment type="caution">
    <text evidence="4">The sequence shown here is derived from an EMBL/GenBank/DDBJ whole genome shotgun (WGS) entry which is preliminary data.</text>
</comment>
<feature type="compositionally biased region" description="Polar residues" evidence="1">
    <location>
        <begin position="382"/>
        <end position="392"/>
    </location>
</feature>
<evidence type="ECO:0000256" key="2">
    <source>
        <dbReference type="SAM" id="SignalP"/>
    </source>
</evidence>
<reference evidence="4" key="1">
    <citation type="submission" date="2021-03" db="EMBL/GenBank/DDBJ databases">
        <authorList>
            <person name="Wang G."/>
        </authorList>
    </citation>
    <scope>NUCLEOTIDE SEQUENCE</scope>
    <source>
        <strain evidence="4">KCTC 12899</strain>
    </source>
</reference>
<feature type="region of interest" description="Disordered" evidence="1">
    <location>
        <begin position="382"/>
        <end position="411"/>
    </location>
</feature>
<feature type="chain" id="PRO_5035227069" evidence="2">
    <location>
        <begin position="23"/>
        <end position="1362"/>
    </location>
</feature>
<dbReference type="Proteomes" id="UP000664417">
    <property type="component" value="Unassembled WGS sequence"/>
</dbReference>
<evidence type="ECO:0000313" key="4">
    <source>
        <dbReference type="EMBL" id="MBO1320853.1"/>
    </source>
</evidence>
<gene>
    <name evidence="4" type="ORF">J3U88_20410</name>
</gene>
<evidence type="ECO:0000256" key="1">
    <source>
        <dbReference type="SAM" id="MobiDB-lite"/>
    </source>
</evidence>
<feature type="domain" description="DUF4114" evidence="3">
    <location>
        <begin position="516"/>
        <end position="547"/>
    </location>
</feature>
<dbReference type="InterPro" id="IPR025193">
    <property type="entry name" value="DUF4114"/>
</dbReference>
<sequence length="1362" mass="150181">MRKTPFFTLFLLLGLFATPGFAQDACNEVTKTYNTGNFNQDDFLETDSGIVVDNDISLDTDRELDLENLVLGLDQPFYVDYLAEGAGASHLFGFFFFDIDTDKDGIPDFFETGPTDDLDGDLILNQDDTDDDNDGIPDLFDIAPAGVNSMPASYFRNGTVAAANGLHTDDYWQFVPNSTITGGTYDGHFEHPGAYLYVDADNDLVPDMMEYNRGANRIPPYVVDKDVITTSAANVATPGFLGNFSYAGTPADTVDDSFHWTGSTIFYIADDDGNTGQTWIYHTYSPYGNTYGDIVGSTNAHPDYLIYGTDDIEDSRIPSALKNEDGTARRDPRNEEYWRYRWYTSDVSGSREMVFFLVVFWGSGGSNVNTYYSKSGFNADTPPNSPGRNGATNGDAFGNSGNNNWFPHLRNEGEHDDMTRDAFGEDWYDIVQVPPDNFTTPTAIDPANQAWVDEWENWNQNRRVIQYRALRDWFSGTAVDANTVINGRYGINMALENDSSIIRAINGRMAHLMVGAPEESQNAWLLGWEDLFGGGDRDFEDVVFYVKREAGGQLQSLNVADELRETFDDFSLSQVTFEFTDNFTDDLWGVEGNYVNYYYRLAGNDEWIPLLGGQHERDPDLFQESTNGTTSESGGRVRRYALIEVQDKKQEIYWKVEMATNNVDTFTPVVYEAEVTYQFLVHDFFYNSAVIPNSNVRYIPAFQTPDLDWEETNRNRGHLYSLVTFEHGSSLTVVPNTVDPEDSPETQPGYPFNWDAGVRMIDDFTSGTARTIYTYVPNDAPNDGLSDDLRQVEIELGTVDAGLVTAFDLTDEKQNNIWINNFHEPDALLQDTTSASIWLSAWIHGYSNPTVADGSLIANGPEKSWLLGGINRASVQVIRAPGLPPFIFGADVPTAVKRSYIDFISEDDQIGLPTRLLIGSEAGMVHMFDAGAWVGRRENESDVWADGHYLDDNYGTGREVWSYVPGHLLDDMKINYTGAGSVSAKVDATAISAVVGDADRWQRVAFITQGWQGGTEESGGNSLTGNAVFALDITDPDSPSPMWERVDDNTQDMVNPPSIGWIEDGNSVAWAIAYSSGATPLSGIAPSFYLINALSGREIANVSIGSAGTDHVMVGTPALLDTDSNGYIDYVVGATSEGLLYTVNLKSGNRVTTERVAGARFFHTPNVNVLDEDTLEMYIISSDHPFLYDESAYPSTTFNNTVYGFTYDLESDTFTLNGSFDLPDNHKVFARPALVGDQLVVGTATGDTLSLCDADPNDPGNLMLIDTERLSSGEEPVTDTISLGAPIAGSIIVYGREILAHVNNVTDASSLASPFSDVQSQDGDSTVADVSHAEPKRQRIATVFGTLGWQDNLMRNLNLGGE</sequence>
<dbReference type="GO" id="GO:0005509">
    <property type="term" value="F:calcium ion binding"/>
    <property type="evidence" value="ECO:0007669"/>
    <property type="project" value="InterPro"/>
</dbReference>